<feature type="transmembrane region" description="Helical" evidence="7">
    <location>
        <begin position="121"/>
        <end position="141"/>
    </location>
</feature>
<keyword evidence="6 7" id="KW-0472">Membrane</keyword>
<feature type="domain" description="Glycine transporter" evidence="8">
    <location>
        <begin position="96"/>
        <end position="168"/>
    </location>
</feature>
<feature type="transmembrane region" description="Helical" evidence="7">
    <location>
        <begin position="6"/>
        <end position="27"/>
    </location>
</feature>
<dbReference type="EMBL" id="VNHY01000001">
    <property type="protein sequence ID" value="TYP95050.1"/>
    <property type="molecule type" value="Genomic_DNA"/>
</dbReference>
<gene>
    <name evidence="9" type="ORF">LX73_0345</name>
</gene>
<dbReference type="GO" id="GO:0005886">
    <property type="term" value="C:plasma membrane"/>
    <property type="evidence" value="ECO:0007669"/>
    <property type="project" value="UniProtKB-SubCell"/>
</dbReference>
<evidence type="ECO:0000256" key="4">
    <source>
        <dbReference type="ARBA" id="ARBA00022692"/>
    </source>
</evidence>
<evidence type="ECO:0000256" key="1">
    <source>
        <dbReference type="ARBA" id="ARBA00004651"/>
    </source>
</evidence>
<proteinExistence type="inferred from homology"/>
<dbReference type="RefSeq" id="WP_148897733.1">
    <property type="nucleotide sequence ID" value="NZ_VNHY01000001.1"/>
</dbReference>
<keyword evidence="5 7" id="KW-1133">Transmembrane helix</keyword>
<dbReference type="OrthoDB" id="9791874at2"/>
<feature type="transmembrane region" description="Helical" evidence="7">
    <location>
        <begin position="61"/>
        <end position="81"/>
    </location>
</feature>
<evidence type="ECO:0000256" key="2">
    <source>
        <dbReference type="ARBA" id="ARBA00008193"/>
    </source>
</evidence>
<name>A0A5D3YMC6_9BACT</name>
<evidence type="ECO:0000256" key="7">
    <source>
        <dbReference type="SAM" id="Phobius"/>
    </source>
</evidence>
<keyword evidence="4 7" id="KW-0812">Transmembrane</keyword>
<comment type="subcellular location">
    <subcellularLocation>
        <location evidence="1">Cell membrane</location>
        <topology evidence="1">Multi-pass membrane protein</topology>
    </subcellularLocation>
</comment>
<protein>
    <submittedName>
        <fullName evidence="9">Putative membrane protein YeiH</fullName>
    </submittedName>
</protein>
<comment type="similarity">
    <text evidence="2">Belongs to the UPF0126 family.</text>
</comment>
<organism evidence="9 10">
    <name type="scientific">Fodinibius salinus</name>
    <dbReference type="NCBI Taxonomy" id="860790"/>
    <lineage>
        <taxon>Bacteria</taxon>
        <taxon>Pseudomonadati</taxon>
        <taxon>Balneolota</taxon>
        <taxon>Balneolia</taxon>
        <taxon>Balneolales</taxon>
        <taxon>Balneolaceae</taxon>
        <taxon>Fodinibius</taxon>
    </lineage>
</organism>
<comment type="caution">
    <text evidence="9">The sequence shown here is derived from an EMBL/GenBank/DDBJ whole genome shotgun (WGS) entry which is preliminary data.</text>
</comment>
<evidence type="ECO:0000256" key="3">
    <source>
        <dbReference type="ARBA" id="ARBA00022475"/>
    </source>
</evidence>
<sequence>MLDEIQLLYLLDLFGVGVFAISGALAAGRKSLDLLGVVIIAVVTAVGGGTTRDLLLDRHPVFWIADPLYLSVIIIAALLTIWYTRHKEPPQKFLLLADALGLAVFTITGAQITQTVVSNDVIIVIMAAITGTVGGLIRDVLSNEIPLIMQRDIYATAALAGATAYLLLQLTGWASSLVIILSMGIVIGLRLAAIQWNLHLPRFKLEE</sequence>
<keyword evidence="3" id="KW-1003">Cell membrane</keyword>
<accession>A0A5D3YMC6</accession>
<evidence type="ECO:0000259" key="8">
    <source>
        <dbReference type="Pfam" id="PF03458"/>
    </source>
</evidence>
<feature type="transmembrane region" description="Helical" evidence="7">
    <location>
        <begin position="177"/>
        <end position="198"/>
    </location>
</feature>
<evidence type="ECO:0000256" key="5">
    <source>
        <dbReference type="ARBA" id="ARBA00022989"/>
    </source>
</evidence>
<dbReference type="PANTHER" id="PTHR30506:SF3">
    <property type="entry name" value="UPF0126 INNER MEMBRANE PROTEIN YADS-RELATED"/>
    <property type="match status" value="1"/>
</dbReference>
<dbReference type="Pfam" id="PF03458">
    <property type="entry name" value="Gly_transporter"/>
    <property type="match status" value="2"/>
</dbReference>
<dbReference type="AlphaFoldDB" id="A0A5D3YMC6"/>
<evidence type="ECO:0000313" key="10">
    <source>
        <dbReference type="Proteomes" id="UP000324595"/>
    </source>
</evidence>
<evidence type="ECO:0000313" key="9">
    <source>
        <dbReference type="EMBL" id="TYP95050.1"/>
    </source>
</evidence>
<reference evidence="9 10" key="1">
    <citation type="submission" date="2019-07" db="EMBL/GenBank/DDBJ databases">
        <title>Genomic Encyclopedia of Archaeal and Bacterial Type Strains, Phase II (KMG-II): from individual species to whole genera.</title>
        <authorList>
            <person name="Goeker M."/>
        </authorList>
    </citation>
    <scope>NUCLEOTIDE SEQUENCE [LARGE SCALE GENOMIC DNA]</scope>
    <source>
        <strain evidence="9 10">DSM 21935</strain>
    </source>
</reference>
<dbReference type="PANTHER" id="PTHR30506">
    <property type="entry name" value="INNER MEMBRANE PROTEIN"/>
    <property type="match status" value="1"/>
</dbReference>
<dbReference type="InterPro" id="IPR005115">
    <property type="entry name" value="Gly_transporter"/>
</dbReference>
<keyword evidence="10" id="KW-1185">Reference proteome</keyword>
<evidence type="ECO:0000256" key="6">
    <source>
        <dbReference type="ARBA" id="ARBA00023136"/>
    </source>
</evidence>
<feature type="domain" description="Glycine transporter" evidence="8">
    <location>
        <begin position="10"/>
        <end position="83"/>
    </location>
</feature>
<dbReference type="Proteomes" id="UP000324595">
    <property type="component" value="Unassembled WGS sequence"/>
</dbReference>
<feature type="transmembrane region" description="Helical" evidence="7">
    <location>
        <begin position="34"/>
        <end position="55"/>
    </location>
</feature>